<dbReference type="CDD" id="cd04301">
    <property type="entry name" value="NAT_SF"/>
    <property type="match status" value="1"/>
</dbReference>
<organism evidence="7 8">
    <name type="scientific">Cryptosporidium muris (strain RN66)</name>
    <dbReference type="NCBI Taxonomy" id="441375"/>
    <lineage>
        <taxon>Eukaryota</taxon>
        <taxon>Sar</taxon>
        <taxon>Alveolata</taxon>
        <taxon>Apicomplexa</taxon>
        <taxon>Conoidasida</taxon>
        <taxon>Coccidia</taxon>
        <taxon>Eucoccidiorida</taxon>
        <taxon>Eimeriorina</taxon>
        <taxon>Cryptosporidiidae</taxon>
        <taxon>Cryptosporidium</taxon>
    </lineage>
</organism>
<dbReference type="Proteomes" id="UP000001460">
    <property type="component" value="Unassembled WGS sequence"/>
</dbReference>
<dbReference type="Gene3D" id="3.40.630.30">
    <property type="match status" value="1"/>
</dbReference>
<dbReference type="EC" id="2.3.1.48" evidence="2"/>
<dbReference type="InterPro" id="IPR017380">
    <property type="entry name" value="Hist_AcTrfase_B-typ_cat-su"/>
</dbReference>
<evidence type="ECO:0000256" key="3">
    <source>
        <dbReference type="ARBA" id="ARBA00022679"/>
    </source>
</evidence>
<dbReference type="STRING" id="441375.B6AHR6"/>
<evidence type="ECO:0000313" key="8">
    <source>
        <dbReference type="Proteomes" id="UP000001460"/>
    </source>
</evidence>
<dbReference type="AlphaFoldDB" id="B6AHR6"/>
<dbReference type="PANTHER" id="PTHR12046">
    <property type="entry name" value="HISTONE ACETYLTRANSFERASE TYPE B CATALYTIC SUBUNIT"/>
    <property type="match status" value="1"/>
</dbReference>
<dbReference type="GO" id="GO:0004402">
    <property type="term" value="F:histone acetyltransferase activity"/>
    <property type="evidence" value="ECO:0007669"/>
    <property type="project" value="InterPro"/>
</dbReference>
<dbReference type="GO" id="GO:0005634">
    <property type="term" value="C:nucleus"/>
    <property type="evidence" value="ECO:0007669"/>
    <property type="project" value="InterPro"/>
</dbReference>
<keyword evidence="3" id="KW-0808">Transferase</keyword>
<keyword evidence="4" id="KW-0012">Acyltransferase</keyword>
<comment type="catalytic activity">
    <reaction evidence="5">
        <text>L-lysyl-[protein] + acetyl-CoA = N(6)-acetyl-L-lysyl-[protein] + CoA + H(+)</text>
        <dbReference type="Rhea" id="RHEA:45948"/>
        <dbReference type="Rhea" id="RHEA-COMP:9752"/>
        <dbReference type="Rhea" id="RHEA-COMP:10731"/>
        <dbReference type="ChEBI" id="CHEBI:15378"/>
        <dbReference type="ChEBI" id="CHEBI:29969"/>
        <dbReference type="ChEBI" id="CHEBI:57287"/>
        <dbReference type="ChEBI" id="CHEBI:57288"/>
        <dbReference type="ChEBI" id="CHEBI:61930"/>
        <dbReference type="EC" id="2.3.1.48"/>
    </reaction>
</comment>
<dbReference type="GO" id="GO:0031509">
    <property type="term" value="P:subtelomeric heterochromatin formation"/>
    <property type="evidence" value="ECO:0007669"/>
    <property type="project" value="InterPro"/>
</dbReference>
<evidence type="ECO:0000256" key="1">
    <source>
        <dbReference type="ARBA" id="ARBA00010543"/>
    </source>
</evidence>
<dbReference type="RefSeq" id="XP_002142110.1">
    <property type="nucleotide sequence ID" value="XM_002142074.1"/>
</dbReference>
<keyword evidence="8" id="KW-1185">Reference proteome</keyword>
<dbReference type="Pfam" id="PF10394">
    <property type="entry name" value="Hat1_N"/>
    <property type="match status" value="1"/>
</dbReference>
<evidence type="ECO:0000256" key="4">
    <source>
        <dbReference type="ARBA" id="ARBA00023315"/>
    </source>
</evidence>
<dbReference type="eggNOG" id="KOG2696">
    <property type="taxonomic scope" value="Eukaryota"/>
</dbReference>
<proteinExistence type="inferred from homology"/>
<dbReference type="Gene3D" id="3.90.360.10">
    <property type="entry name" value="Histone acetyl transferase 1 (HAT1), N-terminal domain"/>
    <property type="match status" value="1"/>
</dbReference>
<name>B6AHR6_CRYMR</name>
<evidence type="ECO:0000259" key="6">
    <source>
        <dbReference type="Pfam" id="PF10394"/>
    </source>
</evidence>
<protein>
    <recommendedName>
        <fullName evidence="2">histone acetyltransferase</fullName>
        <ecNumber evidence="2">2.3.1.48</ecNumber>
    </recommendedName>
</protein>
<dbReference type="SUPFAM" id="SSF55729">
    <property type="entry name" value="Acyl-CoA N-acyltransferases (Nat)"/>
    <property type="match status" value="1"/>
</dbReference>
<dbReference type="InterPro" id="IPR037113">
    <property type="entry name" value="Hat1_N_sf"/>
</dbReference>
<dbReference type="EMBL" id="DS989734">
    <property type="protein sequence ID" value="EEA07761.1"/>
    <property type="molecule type" value="Genomic_DNA"/>
</dbReference>
<dbReference type="GeneID" id="6997101"/>
<reference evidence="7" key="1">
    <citation type="submission" date="2008-06" db="EMBL/GenBank/DDBJ databases">
        <authorList>
            <person name="Lorenzi H."/>
            <person name="Inman J."/>
            <person name="Miller J."/>
            <person name="Schobel S."/>
            <person name="Amedeo P."/>
            <person name="Caler E.V."/>
            <person name="da Silva J."/>
        </authorList>
    </citation>
    <scope>NUCLEOTIDE SEQUENCE [LARGE SCALE GENOMIC DNA]</scope>
    <source>
        <strain evidence="7">RN66</strain>
    </source>
</reference>
<dbReference type="InterPro" id="IPR019467">
    <property type="entry name" value="Hat1_N"/>
</dbReference>
<evidence type="ECO:0000256" key="2">
    <source>
        <dbReference type="ARBA" id="ARBA00013184"/>
    </source>
</evidence>
<feature type="domain" description="Histone acetyl transferase HAT1 N-terminal" evidence="6">
    <location>
        <begin position="5"/>
        <end position="175"/>
    </location>
</feature>
<dbReference type="OMA" id="ACEYHAR"/>
<dbReference type="VEuPathDB" id="CryptoDB:CMU_006840"/>
<gene>
    <name evidence="7" type="ORF">CMU_006840</name>
</gene>
<dbReference type="OrthoDB" id="10253098at2759"/>
<dbReference type="InterPro" id="IPR016181">
    <property type="entry name" value="Acyl_CoA_acyltransferase"/>
</dbReference>
<comment type="similarity">
    <text evidence="1">Belongs to the HAT1 family.</text>
</comment>
<evidence type="ECO:0000256" key="5">
    <source>
        <dbReference type="ARBA" id="ARBA00048017"/>
    </source>
</evidence>
<accession>B6AHR6</accession>
<evidence type="ECO:0000313" key="7">
    <source>
        <dbReference type="EMBL" id="EEA07761.1"/>
    </source>
</evidence>
<dbReference type="GO" id="GO:0000781">
    <property type="term" value="C:chromosome, telomeric region"/>
    <property type="evidence" value="ECO:0007669"/>
    <property type="project" value="GOC"/>
</dbReference>
<sequence length="457" mass="54095">MDSPEKDLDIKNNKGFNPDFAHHFFIENEQIPILENHETYIHIFYSCNWFDIYVDIQVIPIKNKKYEITNNFDGNIKKYREKLLNILKNVPFEGDFCSYEEFIYRLKNIPFDTPPGDISINFTCRDGIIEVMRIDLANMNKLNWPIYNNNIKHPIVKNFSILHRRMEWFLHWYIESASSIDQEDRWIVWLPYFKHNSSYLATGLMTTYSFFAIPKIRLRISQFLILPQFQGQGIGLQILKHIYNIALQDDNIMEITIEDPAPSMIQLRDILNIQLILDNKLISNKFLQPLDTQKLLEILETTEKTNECLKKITLSCFINNITWNELKVKIHSCTKESPRQIERILLFLAFARFMKDPLPPLNINSTIASTRGLRIKKYITQKENININEMDTDEVNTQIQQKINRLFRIAVKHKLLADNAEYLLNLSQAEMLQNLDNLWNKLYSSFYISIKKIRSLS</sequence>